<feature type="transmembrane region" description="Helical" evidence="2">
    <location>
        <begin position="157"/>
        <end position="182"/>
    </location>
</feature>
<name>A0AAW0RA32_9PEZI</name>
<evidence type="ECO:0000256" key="2">
    <source>
        <dbReference type="SAM" id="Phobius"/>
    </source>
</evidence>
<dbReference type="SUPFAM" id="SSF103473">
    <property type="entry name" value="MFS general substrate transporter"/>
    <property type="match status" value="1"/>
</dbReference>
<sequence>MKATACFLGGIRRFFVVVGADTLWQSHRDVKLLIVLRMVRLLGHGGTTLILAIYLHGLGFRDSDVGLFMTLTLIGDLIISSVLVYVGDAVGVRLTAIAGSILMCVAGVAFAYVSNFWLLLLAAILGDHSANEIDPFKPIEESAISRLSTAETCSDLFAWWSMLGMLGTAVSNLLTGLLIGHLQSSGFCVLDSHRIVFISYAGIGFARLLGLLVLSSNVELDRYEGSIIGSTESGIDSDDDRCRKSAVPPATSEQAHVGDLETAEHLRNMPRQCGSESPGQASLRDTPGIEPPSQTCRLHFFVLRFHGALVPCSFFDFVGSGLAQVSWMTYFFQREYHMPEASLGTATFVAGLVSSVLNLASSPLARAVGQVQTMVACHTVNSASLLLVSVPGDGRVALALFIFRILTREMDNAPRQAFISRGVGVGERTAAMAVVNVVKTVGSCVGLYATGWFAALDSFWLAFIVAGVLKLVYNVLISAFFWGS</sequence>
<feature type="transmembrane region" description="Helical" evidence="2">
    <location>
        <begin position="65"/>
        <end position="86"/>
    </location>
</feature>
<dbReference type="Gene3D" id="1.20.1250.20">
    <property type="entry name" value="MFS general substrate transporter like domains"/>
    <property type="match status" value="1"/>
</dbReference>
<dbReference type="AlphaFoldDB" id="A0AAW0RA32"/>
<dbReference type="GO" id="GO:0022857">
    <property type="term" value="F:transmembrane transporter activity"/>
    <property type="evidence" value="ECO:0007669"/>
    <property type="project" value="InterPro"/>
</dbReference>
<dbReference type="InterPro" id="IPR011701">
    <property type="entry name" value="MFS"/>
</dbReference>
<keyword evidence="2" id="KW-0812">Transmembrane</keyword>
<dbReference type="PANTHER" id="PTHR23520">
    <property type="entry name" value="TRANSPORTER, PUTATIVE (AFU_ORTHOLOGUE AFUA_3G04000)-RELATED"/>
    <property type="match status" value="1"/>
</dbReference>
<feature type="transmembrane region" description="Helical" evidence="2">
    <location>
        <begin position="459"/>
        <end position="482"/>
    </location>
</feature>
<keyword evidence="4" id="KW-1185">Reference proteome</keyword>
<reference evidence="3 4" key="1">
    <citation type="submission" date="2023-01" db="EMBL/GenBank/DDBJ databases">
        <title>Analysis of 21 Apiospora genomes using comparative genomics revels a genus with tremendous synthesis potential of carbohydrate active enzymes and secondary metabolites.</title>
        <authorList>
            <person name="Sorensen T."/>
        </authorList>
    </citation>
    <scope>NUCLEOTIDE SEQUENCE [LARGE SCALE GENOMIC DNA]</scope>
    <source>
        <strain evidence="3 4">CBS 117206</strain>
    </source>
</reference>
<proteinExistence type="predicted"/>
<feature type="transmembrane region" description="Helical" evidence="2">
    <location>
        <begin position="308"/>
        <end position="331"/>
    </location>
</feature>
<feature type="transmembrane region" description="Helical" evidence="2">
    <location>
        <begin position="430"/>
        <end position="453"/>
    </location>
</feature>
<comment type="subcellular location">
    <subcellularLocation>
        <location evidence="1">Membrane</location>
        <topology evidence="1">Multi-pass membrane protein</topology>
    </subcellularLocation>
</comment>
<feature type="transmembrane region" description="Helical" evidence="2">
    <location>
        <begin position="194"/>
        <end position="214"/>
    </location>
</feature>
<keyword evidence="2" id="KW-1133">Transmembrane helix</keyword>
<dbReference type="Pfam" id="PF07690">
    <property type="entry name" value="MFS_1"/>
    <property type="match status" value="1"/>
</dbReference>
<dbReference type="InterPro" id="IPR036259">
    <property type="entry name" value="MFS_trans_sf"/>
</dbReference>
<evidence type="ECO:0000313" key="3">
    <source>
        <dbReference type="EMBL" id="KAK8130608.1"/>
    </source>
</evidence>
<protein>
    <recommendedName>
        <fullName evidence="5">Major Facilitator Superfamily protein</fullName>
    </recommendedName>
</protein>
<dbReference type="GO" id="GO:0016020">
    <property type="term" value="C:membrane"/>
    <property type="evidence" value="ECO:0007669"/>
    <property type="project" value="UniProtKB-SubCell"/>
</dbReference>
<comment type="caution">
    <text evidence="3">The sequence shown here is derived from an EMBL/GenBank/DDBJ whole genome shotgun (WGS) entry which is preliminary data.</text>
</comment>
<organism evidence="3 4">
    <name type="scientific">Apiospora kogelbergensis</name>
    <dbReference type="NCBI Taxonomy" id="1337665"/>
    <lineage>
        <taxon>Eukaryota</taxon>
        <taxon>Fungi</taxon>
        <taxon>Dikarya</taxon>
        <taxon>Ascomycota</taxon>
        <taxon>Pezizomycotina</taxon>
        <taxon>Sordariomycetes</taxon>
        <taxon>Xylariomycetidae</taxon>
        <taxon>Amphisphaeriales</taxon>
        <taxon>Apiosporaceae</taxon>
        <taxon>Apiospora</taxon>
    </lineage>
</organism>
<gene>
    <name evidence="3" type="ORF">PG999_002988</name>
</gene>
<evidence type="ECO:0008006" key="5">
    <source>
        <dbReference type="Google" id="ProtNLM"/>
    </source>
</evidence>
<dbReference type="EMBL" id="JAQQWP010000002">
    <property type="protein sequence ID" value="KAK8130608.1"/>
    <property type="molecule type" value="Genomic_DNA"/>
</dbReference>
<dbReference type="PANTHER" id="PTHR23520:SF5">
    <property type="entry name" value="TRANSPORTER, PUTATIVE (AFU_ORTHOLOGUE AFUA_3G04000)-RELATED"/>
    <property type="match status" value="1"/>
</dbReference>
<keyword evidence="2" id="KW-0472">Membrane</keyword>
<dbReference type="Proteomes" id="UP001392437">
    <property type="component" value="Unassembled WGS sequence"/>
</dbReference>
<feature type="transmembrane region" description="Helical" evidence="2">
    <location>
        <begin position="343"/>
        <end position="365"/>
    </location>
</feature>
<feature type="transmembrane region" description="Helical" evidence="2">
    <location>
        <begin position="41"/>
        <end position="59"/>
    </location>
</feature>
<accession>A0AAW0RA32</accession>
<feature type="transmembrane region" description="Helical" evidence="2">
    <location>
        <begin position="98"/>
        <end position="125"/>
    </location>
</feature>
<evidence type="ECO:0000256" key="1">
    <source>
        <dbReference type="ARBA" id="ARBA00004141"/>
    </source>
</evidence>
<evidence type="ECO:0000313" key="4">
    <source>
        <dbReference type="Proteomes" id="UP001392437"/>
    </source>
</evidence>